<accession>A0A3M0JN81</accession>
<comment type="caution">
    <text evidence="2">The sequence shown here is derived from an EMBL/GenBank/DDBJ whole genome shotgun (WGS) entry which is preliminary data.</text>
</comment>
<dbReference type="Gene3D" id="1.25.10.10">
    <property type="entry name" value="Leucine-rich Repeat Variant"/>
    <property type="match status" value="1"/>
</dbReference>
<feature type="compositionally biased region" description="Basic and acidic residues" evidence="1">
    <location>
        <begin position="17"/>
        <end position="32"/>
    </location>
</feature>
<dbReference type="OrthoDB" id="63891at2759"/>
<evidence type="ECO:0000313" key="2">
    <source>
        <dbReference type="EMBL" id="RMC02413.1"/>
    </source>
</evidence>
<dbReference type="AlphaFoldDB" id="A0A3M0JN81"/>
<evidence type="ECO:0000313" key="3">
    <source>
        <dbReference type="Proteomes" id="UP000269221"/>
    </source>
</evidence>
<evidence type="ECO:0000256" key="1">
    <source>
        <dbReference type="SAM" id="MobiDB-lite"/>
    </source>
</evidence>
<dbReference type="Proteomes" id="UP000269221">
    <property type="component" value="Unassembled WGS sequence"/>
</dbReference>
<proteinExistence type="predicted"/>
<gene>
    <name evidence="2" type="ORF">DUI87_21583</name>
</gene>
<reference evidence="2 3" key="1">
    <citation type="submission" date="2018-07" db="EMBL/GenBank/DDBJ databases">
        <title>A high quality draft genome assembly of the barn swallow (H. rustica rustica).</title>
        <authorList>
            <person name="Formenti G."/>
            <person name="Chiara M."/>
            <person name="Poveda L."/>
            <person name="Francoijs K.-J."/>
            <person name="Bonisoli-Alquati A."/>
            <person name="Canova L."/>
            <person name="Gianfranceschi L."/>
            <person name="Horner D.S."/>
            <person name="Saino N."/>
        </authorList>
    </citation>
    <scope>NUCLEOTIDE SEQUENCE [LARGE SCALE GENOMIC DNA]</scope>
    <source>
        <strain evidence="2">Chelidonia</strain>
        <tissue evidence="2">Blood</tissue>
    </source>
</reference>
<organism evidence="2 3">
    <name type="scientific">Hirundo rustica rustica</name>
    <dbReference type="NCBI Taxonomy" id="333673"/>
    <lineage>
        <taxon>Eukaryota</taxon>
        <taxon>Metazoa</taxon>
        <taxon>Chordata</taxon>
        <taxon>Craniata</taxon>
        <taxon>Vertebrata</taxon>
        <taxon>Euteleostomi</taxon>
        <taxon>Archelosauria</taxon>
        <taxon>Archosauria</taxon>
        <taxon>Dinosauria</taxon>
        <taxon>Saurischia</taxon>
        <taxon>Theropoda</taxon>
        <taxon>Coelurosauria</taxon>
        <taxon>Aves</taxon>
        <taxon>Neognathae</taxon>
        <taxon>Neoaves</taxon>
        <taxon>Telluraves</taxon>
        <taxon>Australaves</taxon>
        <taxon>Passeriformes</taxon>
        <taxon>Sylvioidea</taxon>
        <taxon>Hirundinidae</taxon>
        <taxon>Hirundo</taxon>
    </lineage>
</organism>
<protein>
    <submittedName>
        <fullName evidence="2">Uncharacterized protein</fullName>
    </submittedName>
</protein>
<name>A0A3M0JN81_HIRRU</name>
<sequence>MAHPLLTVTSQTATGAKRPEEPLHGHGQKEDTASSDPQQSLLKALSLLRSDDWPDASPTWPVAQVLHKGDQPPLKGILLCYRSSGELFATFKKDMDSEVDGVARVLLQTVWNSREFVQEAATQTLGMMVANVTPARAMTALMDSGLQ</sequence>
<dbReference type="EMBL" id="QRBI01000134">
    <property type="protein sequence ID" value="RMC02413.1"/>
    <property type="molecule type" value="Genomic_DNA"/>
</dbReference>
<keyword evidence="3" id="KW-1185">Reference proteome</keyword>
<dbReference type="InterPro" id="IPR011989">
    <property type="entry name" value="ARM-like"/>
</dbReference>
<feature type="region of interest" description="Disordered" evidence="1">
    <location>
        <begin position="1"/>
        <end position="41"/>
    </location>
</feature>